<gene>
    <name evidence="1" type="ORF">BCF53_1444</name>
</gene>
<dbReference type="AlphaFoldDB" id="A0A4R3HRM5"/>
<dbReference type="EMBL" id="SLZR01000044">
    <property type="protein sequence ID" value="TCS34395.1"/>
    <property type="molecule type" value="Genomic_DNA"/>
</dbReference>
<sequence>MKRYSEYDDISNAYVDEILGLMVPTRICIKNKESGIVVVGFKGFERYLALPFSESDVAILKRGWTSF</sequence>
<organism evidence="1 2">
    <name type="scientific">Reinekea marinisedimentorum</name>
    <dbReference type="NCBI Taxonomy" id="230495"/>
    <lineage>
        <taxon>Bacteria</taxon>
        <taxon>Pseudomonadati</taxon>
        <taxon>Pseudomonadota</taxon>
        <taxon>Gammaproteobacteria</taxon>
        <taxon>Oceanospirillales</taxon>
        <taxon>Saccharospirillaceae</taxon>
        <taxon>Reinekea</taxon>
    </lineage>
</organism>
<proteinExistence type="predicted"/>
<name>A0A4R3HRM5_9GAMM</name>
<reference evidence="1 2" key="1">
    <citation type="submission" date="2019-03" db="EMBL/GenBank/DDBJ databases">
        <title>Genomic Encyclopedia of Archaeal and Bacterial Type Strains, Phase II (KMG-II): from individual species to whole genera.</title>
        <authorList>
            <person name="Goeker M."/>
        </authorList>
    </citation>
    <scope>NUCLEOTIDE SEQUENCE [LARGE SCALE GENOMIC DNA]</scope>
    <source>
        <strain evidence="1 2">DSM 15388</strain>
    </source>
</reference>
<accession>A0A4R3HRM5</accession>
<evidence type="ECO:0000313" key="1">
    <source>
        <dbReference type="EMBL" id="TCS34395.1"/>
    </source>
</evidence>
<evidence type="ECO:0000313" key="2">
    <source>
        <dbReference type="Proteomes" id="UP000295793"/>
    </source>
</evidence>
<dbReference type="Proteomes" id="UP000295793">
    <property type="component" value="Unassembled WGS sequence"/>
</dbReference>
<comment type="caution">
    <text evidence="1">The sequence shown here is derived from an EMBL/GenBank/DDBJ whole genome shotgun (WGS) entry which is preliminary data.</text>
</comment>
<keyword evidence="2" id="KW-1185">Reference proteome</keyword>
<protein>
    <submittedName>
        <fullName evidence="1">Uncharacterized protein</fullName>
    </submittedName>
</protein>